<protein>
    <submittedName>
        <fullName evidence="2">Uncharacterized protein</fullName>
    </submittedName>
</protein>
<keyword evidence="3" id="KW-1185">Reference proteome</keyword>
<proteinExistence type="predicted"/>
<organism evidence="2 3">
    <name type="scientific">Basidiobolus meristosporus CBS 931.73</name>
    <dbReference type="NCBI Taxonomy" id="1314790"/>
    <lineage>
        <taxon>Eukaryota</taxon>
        <taxon>Fungi</taxon>
        <taxon>Fungi incertae sedis</taxon>
        <taxon>Zoopagomycota</taxon>
        <taxon>Entomophthoromycotina</taxon>
        <taxon>Basidiobolomycetes</taxon>
        <taxon>Basidiobolales</taxon>
        <taxon>Basidiobolaceae</taxon>
        <taxon>Basidiobolus</taxon>
    </lineage>
</organism>
<feature type="transmembrane region" description="Helical" evidence="1">
    <location>
        <begin position="7"/>
        <end position="25"/>
    </location>
</feature>
<dbReference type="AlphaFoldDB" id="A0A1Y1YL37"/>
<dbReference type="Proteomes" id="UP000193498">
    <property type="component" value="Unassembled WGS sequence"/>
</dbReference>
<comment type="caution">
    <text evidence="2">The sequence shown here is derived from an EMBL/GenBank/DDBJ whole genome shotgun (WGS) entry which is preliminary data.</text>
</comment>
<keyword evidence="1" id="KW-1133">Transmembrane helix</keyword>
<name>A0A1Y1YL37_9FUNG</name>
<evidence type="ECO:0000313" key="2">
    <source>
        <dbReference type="EMBL" id="ORX98466.1"/>
    </source>
</evidence>
<reference evidence="2 3" key="1">
    <citation type="submission" date="2016-07" db="EMBL/GenBank/DDBJ databases">
        <title>Pervasive Adenine N6-methylation of Active Genes in Fungi.</title>
        <authorList>
            <consortium name="DOE Joint Genome Institute"/>
            <person name="Mondo S.J."/>
            <person name="Dannebaum R.O."/>
            <person name="Kuo R.C."/>
            <person name="Labutti K."/>
            <person name="Haridas S."/>
            <person name="Kuo A."/>
            <person name="Salamov A."/>
            <person name="Ahrendt S.R."/>
            <person name="Lipzen A."/>
            <person name="Sullivan W."/>
            <person name="Andreopoulos W.B."/>
            <person name="Clum A."/>
            <person name="Lindquist E."/>
            <person name="Daum C."/>
            <person name="Ramamoorthy G.K."/>
            <person name="Gryganskyi A."/>
            <person name="Culley D."/>
            <person name="Magnuson J.K."/>
            <person name="James T.Y."/>
            <person name="O'Malley M.A."/>
            <person name="Stajich J.E."/>
            <person name="Spatafora J.W."/>
            <person name="Visel A."/>
            <person name="Grigoriev I.V."/>
        </authorList>
    </citation>
    <scope>NUCLEOTIDE SEQUENCE [LARGE SCALE GENOMIC DNA]</scope>
    <source>
        <strain evidence="2 3">CBS 931.73</strain>
    </source>
</reference>
<evidence type="ECO:0000256" key="1">
    <source>
        <dbReference type="SAM" id="Phobius"/>
    </source>
</evidence>
<dbReference type="EMBL" id="MCFE01000113">
    <property type="protein sequence ID" value="ORX98466.1"/>
    <property type="molecule type" value="Genomic_DNA"/>
</dbReference>
<dbReference type="InParanoid" id="A0A1Y1YL37"/>
<feature type="transmembrane region" description="Helical" evidence="1">
    <location>
        <begin position="59"/>
        <end position="81"/>
    </location>
</feature>
<feature type="transmembrane region" description="Helical" evidence="1">
    <location>
        <begin position="31"/>
        <end position="52"/>
    </location>
</feature>
<keyword evidence="1" id="KW-0812">Transmembrane</keyword>
<keyword evidence="1" id="KW-0472">Membrane</keyword>
<accession>A0A1Y1YL37</accession>
<feature type="transmembrane region" description="Helical" evidence="1">
    <location>
        <begin position="101"/>
        <end position="120"/>
    </location>
</feature>
<gene>
    <name evidence="2" type="ORF">K493DRAFT_349243</name>
</gene>
<evidence type="ECO:0000313" key="3">
    <source>
        <dbReference type="Proteomes" id="UP000193498"/>
    </source>
</evidence>
<sequence>MISFSPTTYRAITMISFFTFSAFSLTNYRAISVVASATVFLSAVASAAYRAVILISSTMVSLSIFFSTTNGAITMAIFPALTSTASSTVAMVAFTMTSPTAIAPTTCQWLMTVAFIAFEAKLFGTPNQRMTVLLVSGYTVGTQSRHNTVAKAKIDCDAAIFILSDEID</sequence>